<evidence type="ECO:0000313" key="2">
    <source>
        <dbReference type="Proteomes" id="UP000494108"/>
    </source>
</evidence>
<dbReference type="Proteomes" id="UP000494108">
    <property type="component" value="Unassembled WGS sequence"/>
</dbReference>
<name>A0A6S6ZJP0_9BURK</name>
<proteinExistence type="predicted"/>
<dbReference type="AlphaFoldDB" id="A0A6S6ZJP0"/>
<protein>
    <recommendedName>
        <fullName evidence="3">DUF1963 domain-containing protein</fullName>
    </recommendedName>
</protein>
<gene>
    <name evidence="1" type="ORF">LMG3431_04241</name>
</gene>
<dbReference type="EMBL" id="CADIJX010000005">
    <property type="protein sequence ID" value="CAB3678604.1"/>
    <property type="molecule type" value="Genomic_DNA"/>
</dbReference>
<reference evidence="1 2" key="1">
    <citation type="submission" date="2020-04" db="EMBL/GenBank/DDBJ databases">
        <authorList>
            <person name="De Canck E."/>
        </authorList>
    </citation>
    <scope>NUCLEOTIDE SEQUENCE [LARGE SCALE GENOMIC DNA]</scope>
    <source>
        <strain evidence="1 2">LMG 3431</strain>
    </source>
</reference>
<organism evidence="1 2">
    <name type="scientific">Achromobacter pestifer</name>
    <dbReference type="NCBI Taxonomy" id="1353889"/>
    <lineage>
        <taxon>Bacteria</taxon>
        <taxon>Pseudomonadati</taxon>
        <taxon>Pseudomonadota</taxon>
        <taxon>Betaproteobacteria</taxon>
        <taxon>Burkholderiales</taxon>
        <taxon>Alcaligenaceae</taxon>
        <taxon>Achromobacter</taxon>
    </lineage>
</organism>
<sequence>MQDATAILDAFERTGWKNNDPMAQTLQLRLEDPKALGELVAQSLDRPLDSATFIDAALDLMDDDTYAATVALAWRRAMQGIRSDILSGVLDSAALQYPDVFSGHWDQLLAAAHTGEGGPEYLEGHAWRALDAATRERWRAGLEPDTHEGTLGRQRAIALLRSRQPEDVSHALSRLFPDALDPAATSWLMLAGYARHAHGLRSLHTEYPLHIGFSDAQRKHMQAGQPAWRRDIHKAHATWNAAAPAIAQARMGGVLSQTCGLCHAPLHRLLSVSDPTKAGIACDTPIEFATCLSCQGWESDGPMFYRHGADGVTTAHPIQQRDTPLTPDFMADALLEADLQLFAAPARWTWQDWGESNGRQNLSRVGGPPSWVQSADYPDCPDCQQDMAFVMQLDSGLPQADGGEWLWGSGGCNYTFWCADCRVSGHLWQCT</sequence>
<dbReference type="RefSeq" id="WP_175176550.1">
    <property type="nucleotide sequence ID" value="NZ_CADIJX010000005.1"/>
</dbReference>
<accession>A0A6S6ZJP0</accession>
<keyword evidence="2" id="KW-1185">Reference proteome</keyword>
<evidence type="ECO:0000313" key="1">
    <source>
        <dbReference type="EMBL" id="CAB3678604.1"/>
    </source>
</evidence>
<evidence type="ECO:0008006" key="3">
    <source>
        <dbReference type="Google" id="ProtNLM"/>
    </source>
</evidence>